<feature type="compositionally biased region" description="Low complexity" evidence="1">
    <location>
        <begin position="156"/>
        <end position="165"/>
    </location>
</feature>
<name>A0A2A2DAE5_9ACTN</name>
<feature type="compositionally biased region" description="Pro residues" evidence="1">
    <location>
        <begin position="139"/>
        <end position="155"/>
    </location>
</feature>
<evidence type="ECO:0000256" key="2">
    <source>
        <dbReference type="SAM" id="SignalP"/>
    </source>
</evidence>
<feature type="region of interest" description="Disordered" evidence="1">
    <location>
        <begin position="38"/>
        <end position="186"/>
    </location>
</feature>
<gene>
    <name evidence="3" type="ORF">CK936_13870</name>
</gene>
<feature type="chain" id="PRO_5013081580" description="Secreted protein" evidence="2">
    <location>
        <begin position="26"/>
        <end position="276"/>
    </location>
</feature>
<feature type="compositionally biased region" description="Basic and acidic residues" evidence="1">
    <location>
        <begin position="177"/>
        <end position="186"/>
    </location>
</feature>
<dbReference type="PROSITE" id="PS51257">
    <property type="entry name" value="PROKAR_LIPOPROTEIN"/>
    <property type="match status" value="1"/>
</dbReference>
<dbReference type="EMBL" id="NSJV01000264">
    <property type="protein sequence ID" value="PAU48340.1"/>
    <property type="molecule type" value="Genomic_DNA"/>
</dbReference>
<evidence type="ECO:0000313" key="4">
    <source>
        <dbReference type="Proteomes" id="UP000218944"/>
    </source>
</evidence>
<dbReference type="AlphaFoldDB" id="A0A2A2DAE5"/>
<feature type="signal peptide" evidence="2">
    <location>
        <begin position="1"/>
        <end position="25"/>
    </location>
</feature>
<evidence type="ECO:0008006" key="5">
    <source>
        <dbReference type="Google" id="ProtNLM"/>
    </source>
</evidence>
<keyword evidence="4" id="KW-1185">Reference proteome</keyword>
<evidence type="ECO:0000313" key="3">
    <source>
        <dbReference type="EMBL" id="PAU48340.1"/>
    </source>
</evidence>
<dbReference type="RefSeq" id="WP_095581265.1">
    <property type="nucleotide sequence ID" value="NZ_JAJQQQ010000002.1"/>
</dbReference>
<keyword evidence="2" id="KW-0732">Signal</keyword>
<accession>A0A2A2DAE5</accession>
<sequence>MRRKTIVSASASAGAAALVLGTLLAGCGGSDRDGYVATGAAGPGSSRSVDGAVPPRGGVEMVPLDSGSGPSVTPTGKPSNDASAAPSDDPAKDSTAAAPHAPSSAPGPPKTSAGPSGQASPHPGRPPGGGTGGGHSPSGPRPGPGGGRPPEPPAPSSSAPGDGPSPTRPAELTVGTPRREPDEGRRWCERVTVPLHNTGGRPVTAGILTFGTHVIGPLGMDWVTVRSTAPLPAPIAAGGKAEPAWTVCVDAWRVPLGWHVETRDVTAEWSDAAKRP</sequence>
<comment type="caution">
    <text evidence="3">The sequence shown here is derived from an EMBL/GenBank/DDBJ whole genome shotgun (WGS) entry which is preliminary data.</text>
</comment>
<protein>
    <recommendedName>
        <fullName evidence="5">Secreted protein</fullName>
    </recommendedName>
</protein>
<dbReference type="Proteomes" id="UP000218944">
    <property type="component" value="Unassembled WGS sequence"/>
</dbReference>
<proteinExistence type="predicted"/>
<evidence type="ECO:0000256" key="1">
    <source>
        <dbReference type="SAM" id="MobiDB-lite"/>
    </source>
</evidence>
<feature type="compositionally biased region" description="Polar residues" evidence="1">
    <location>
        <begin position="68"/>
        <end position="77"/>
    </location>
</feature>
<organism evidence="3 4">
    <name type="scientific">Streptomyces albireticuli</name>
    <dbReference type="NCBI Taxonomy" id="1940"/>
    <lineage>
        <taxon>Bacteria</taxon>
        <taxon>Bacillati</taxon>
        <taxon>Actinomycetota</taxon>
        <taxon>Actinomycetes</taxon>
        <taxon>Kitasatosporales</taxon>
        <taxon>Streptomycetaceae</taxon>
        <taxon>Streptomyces</taxon>
    </lineage>
</organism>
<reference evidence="3 4" key="1">
    <citation type="submission" date="2017-08" db="EMBL/GenBank/DDBJ databases">
        <title>Genome sequence of Streptomyces albireticuli NRRL B-1670.</title>
        <authorList>
            <person name="Graham D.E."/>
            <person name="Mahan K.M."/>
            <person name="Klingeman D.M."/>
            <person name="Hettich R.L."/>
            <person name="Parry R.J."/>
            <person name="Spain J.C."/>
        </authorList>
    </citation>
    <scope>NUCLEOTIDE SEQUENCE [LARGE SCALE GENOMIC DNA]</scope>
    <source>
        <strain evidence="3 4">NRRL B-1670</strain>
    </source>
</reference>
<feature type="compositionally biased region" description="Gly residues" evidence="1">
    <location>
        <begin position="127"/>
        <end position="136"/>
    </location>
</feature>
<feature type="compositionally biased region" description="Low complexity" evidence="1">
    <location>
        <begin position="78"/>
        <end position="104"/>
    </location>
</feature>